<dbReference type="SUPFAM" id="SSF52402">
    <property type="entry name" value="Adenine nucleotide alpha hydrolases-like"/>
    <property type="match status" value="2"/>
</dbReference>
<dbReference type="Gene3D" id="3.40.50.620">
    <property type="entry name" value="HUPs"/>
    <property type="match status" value="2"/>
</dbReference>
<name>A0ABU7PFC8_9ACTN</name>
<dbReference type="EMBL" id="JAZEWV010000013">
    <property type="protein sequence ID" value="MEE4543772.1"/>
    <property type="molecule type" value="Genomic_DNA"/>
</dbReference>
<dbReference type="Proteomes" id="UP001344658">
    <property type="component" value="Unassembled WGS sequence"/>
</dbReference>
<organism evidence="3 4">
    <name type="scientific">Actinacidiphila polyblastidii</name>
    <dbReference type="NCBI Taxonomy" id="3110430"/>
    <lineage>
        <taxon>Bacteria</taxon>
        <taxon>Bacillati</taxon>
        <taxon>Actinomycetota</taxon>
        <taxon>Actinomycetes</taxon>
        <taxon>Kitasatosporales</taxon>
        <taxon>Streptomycetaceae</taxon>
        <taxon>Actinacidiphila</taxon>
    </lineage>
</organism>
<accession>A0ABU7PFC8</accession>
<comment type="caution">
    <text evidence="3">The sequence shown here is derived from an EMBL/GenBank/DDBJ whole genome shotgun (WGS) entry which is preliminary data.</text>
</comment>
<comment type="similarity">
    <text evidence="1">Belongs to the universal stress protein A family.</text>
</comment>
<feature type="domain" description="UspA" evidence="2">
    <location>
        <begin position="2"/>
        <end position="137"/>
    </location>
</feature>
<dbReference type="PANTHER" id="PTHR46268:SF6">
    <property type="entry name" value="UNIVERSAL STRESS PROTEIN UP12"/>
    <property type="match status" value="1"/>
</dbReference>
<keyword evidence="4" id="KW-1185">Reference proteome</keyword>
<evidence type="ECO:0000259" key="2">
    <source>
        <dbReference type="Pfam" id="PF00582"/>
    </source>
</evidence>
<dbReference type="InterPro" id="IPR014729">
    <property type="entry name" value="Rossmann-like_a/b/a_fold"/>
</dbReference>
<evidence type="ECO:0000256" key="1">
    <source>
        <dbReference type="ARBA" id="ARBA00008791"/>
    </source>
</evidence>
<sequence length="303" mass="31398">MMTHPVVAAVDGSPESLAAAAWAGAEAQLRAAPLRLLTVWQPPMSSARFTSSHERLRSWEENRMREAADALAARRPGLDVTIEQAAGTPIRLLLDAGAGAEMIVLGSRGLGGTAGFFYGSVGLHLLASCERPVVLVRATDTTGCTVDRGGADGAGAAGGRPAPCVVLGLDLGRSCGPVLSFAFEEAAARRGALRVVHVWNVHQRYGYGAPALDAAAARELHAEQQQALTALLDPWRARHPGVDVTADVVDGPVAGRLVEAAHGAHLLVVGRRSRHAAAATHIGPVTHGVVHHAATPVAVVPHT</sequence>
<dbReference type="Pfam" id="PF00582">
    <property type="entry name" value="Usp"/>
    <property type="match status" value="2"/>
</dbReference>
<gene>
    <name evidence="3" type="ORF">V2S66_17575</name>
</gene>
<evidence type="ECO:0000313" key="3">
    <source>
        <dbReference type="EMBL" id="MEE4543772.1"/>
    </source>
</evidence>
<evidence type="ECO:0000313" key="4">
    <source>
        <dbReference type="Proteomes" id="UP001344658"/>
    </source>
</evidence>
<feature type="domain" description="UspA" evidence="2">
    <location>
        <begin position="165"/>
        <end position="301"/>
    </location>
</feature>
<dbReference type="RefSeq" id="WP_330796507.1">
    <property type="nucleotide sequence ID" value="NZ_JAZEWV010000013.1"/>
</dbReference>
<dbReference type="PANTHER" id="PTHR46268">
    <property type="entry name" value="STRESS RESPONSE PROTEIN NHAX"/>
    <property type="match status" value="1"/>
</dbReference>
<dbReference type="PRINTS" id="PR01438">
    <property type="entry name" value="UNVRSLSTRESS"/>
</dbReference>
<proteinExistence type="inferred from homology"/>
<reference evidence="3 4" key="1">
    <citation type="submission" date="2023-12" db="EMBL/GenBank/DDBJ databases">
        <title>Streptomyces sp. V4-01.</title>
        <authorList>
            <person name="Somphong A."/>
            <person name="Phongsopitanun W."/>
        </authorList>
    </citation>
    <scope>NUCLEOTIDE SEQUENCE [LARGE SCALE GENOMIC DNA]</scope>
    <source>
        <strain evidence="3 4">V4-01</strain>
    </source>
</reference>
<dbReference type="InterPro" id="IPR006015">
    <property type="entry name" value="Universal_stress_UspA"/>
</dbReference>
<protein>
    <submittedName>
        <fullName evidence="3">Universal stress protein</fullName>
    </submittedName>
</protein>
<dbReference type="InterPro" id="IPR006016">
    <property type="entry name" value="UspA"/>
</dbReference>